<evidence type="ECO:0000313" key="3">
    <source>
        <dbReference type="Proteomes" id="UP001138921"/>
    </source>
</evidence>
<name>A0A9X1AG01_9HYPH</name>
<proteinExistence type="predicted"/>
<keyword evidence="3" id="KW-1185">Reference proteome</keyword>
<protein>
    <submittedName>
        <fullName evidence="2">Uncharacterized protein</fullName>
    </submittedName>
</protein>
<dbReference type="EMBL" id="JAFLWW010000009">
    <property type="protein sequence ID" value="MBT1159044.1"/>
    <property type="molecule type" value="Genomic_DNA"/>
</dbReference>
<evidence type="ECO:0000256" key="1">
    <source>
        <dbReference type="SAM" id="SignalP"/>
    </source>
</evidence>
<dbReference type="AlphaFoldDB" id="A0A9X1AG01"/>
<gene>
    <name evidence="2" type="ORF">J1C56_26050</name>
</gene>
<keyword evidence="1" id="KW-0732">Signal</keyword>
<comment type="caution">
    <text evidence="2">The sequence shown here is derived from an EMBL/GenBank/DDBJ whole genome shotgun (WGS) entry which is preliminary data.</text>
</comment>
<evidence type="ECO:0000313" key="2">
    <source>
        <dbReference type="EMBL" id="MBT1159044.1"/>
    </source>
</evidence>
<feature type="signal peptide" evidence="1">
    <location>
        <begin position="1"/>
        <end position="22"/>
    </location>
</feature>
<sequence>MKSFALLAAFALALTISTSALAQDSKPETIPFEGGNFTIVENAEGEKVVAYEGKEIARNYVAFLDRTVEVAGTKVAMFAVGDGGNACSPETVLAWKTDAGIQSTTVGDGECGTPPAAATGDNIFFVPYPLPGETLPVKAWSPEGGLLLHGNLAYEPQPGTDWADLDAKQFEDGIVAAFKNEAVYKAAQQLLGDGMPEFATSLLVSGGTEKLPSGAFYASGCIPHACGGGNGFMAIDAKAQKLYLAQQTETEPKAWPALAEWPAEFRGALTKALADE</sequence>
<feature type="chain" id="PRO_5040876088" evidence="1">
    <location>
        <begin position="23"/>
        <end position="276"/>
    </location>
</feature>
<reference evidence="2" key="1">
    <citation type="journal article" date="2021" name="Microorganisms">
        <title>Phylogenomic Reconstruction and Metabolic Potential of the Genus Aminobacter.</title>
        <authorList>
            <person name="Artuso I."/>
            <person name="Turrini P."/>
            <person name="Pirolo M."/>
            <person name="Lugli G.A."/>
            <person name="Ventura M."/>
            <person name="Visca P."/>
        </authorList>
    </citation>
    <scope>NUCLEOTIDE SEQUENCE</scope>
    <source>
        <strain evidence="2">LMG 26462</strain>
    </source>
</reference>
<organism evidence="2 3">
    <name type="scientific">Aminobacter anthyllidis</name>
    <dbReference type="NCBI Taxonomy" id="1035067"/>
    <lineage>
        <taxon>Bacteria</taxon>
        <taxon>Pseudomonadati</taxon>
        <taxon>Pseudomonadota</taxon>
        <taxon>Alphaproteobacteria</taxon>
        <taxon>Hyphomicrobiales</taxon>
        <taxon>Phyllobacteriaceae</taxon>
        <taxon>Aminobacter</taxon>
    </lineage>
</organism>
<reference evidence="2" key="2">
    <citation type="submission" date="2021-03" db="EMBL/GenBank/DDBJ databases">
        <authorList>
            <person name="Artuso I."/>
            <person name="Turrini P."/>
            <person name="Pirolo M."/>
            <person name="Lugli G.A."/>
            <person name="Ventura M."/>
            <person name="Visca P."/>
        </authorList>
    </citation>
    <scope>NUCLEOTIDE SEQUENCE</scope>
    <source>
        <strain evidence="2">LMG 26462</strain>
    </source>
</reference>
<dbReference type="RefSeq" id="WP_214392895.1">
    <property type="nucleotide sequence ID" value="NZ_JAFLWW010000009.1"/>
</dbReference>
<dbReference type="Proteomes" id="UP001138921">
    <property type="component" value="Unassembled WGS sequence"/>
</dbReference>
<accession>A0A9X1AG01</accession>